<dbReference type="Proteomes" id="UP001320831">
    <property type="component" value="Unassembled WGS sequence"/>
</dbReference>
<evidence type="ECO:0000256" key="2">
    <source>
        <dbReference type="ARBA" id="ARBA00022679"/>
    </source>
</evidence>
<gene>
    <name evidence="5" type="ORF">N5A92_12430</name>
</gene>
<dbReference type="SUPFAM" id="SSF53335">
    <property type="entry name" value="S-adenosyl-L-methionine-dependent methyltransferases"/>
    <property type="match status" value="1"/>
</dbReference>
<keyword evidence="6" id="KW-1185">Reference proteome</keyword>
<sequence>MSATTKDHEHWAKIAADWIAWARTPNHDAFWAYRQAFASFVGKGGGRALDVGCGEGRVSRELKACGYHVTAADPVEAFIEAAAGLDSADEYVVAAATHLPLEDGHFDLVVSYNVLMDVDDVPAAVREMRRVLRPEGRLVVSIVHPFFDHGRFAGPGGDAPFIVEGSYFGRQRFDETVEERGLKMHFSGWSQPLEAYAAALEGAGLAITSIREPLPDLGEGRQHMERWTRMPLFLWFTARPLAG</sequence>
<evidence type="ECO:0000256" key="1">
    <source>
        <dbReference type="ARBA" id="ARBA00022603"/>
    </source>
</evidence>
<reference evidence="5 6" key="1">
    <citation type="submission" date="2022-09" db="EMBL/GenBank/DDBJ databases">
        <title>Chelativorans salina sp. nov., a novel slightly halophilic bacterium isolated from a saline lake sediment enrichment.</title>
        <authorList>
            <person name="Gao L."/>
            <person name="Fang B.-Z."/>
            <person name="Li W.-J."/>
        </authorList>
    </citation>
    <scope>NUCLEOTIDE SEQUENCE [LARGE SCALE GENOMIC DNA]</scope>
    <source>
        <strain evidence="5 6">EGI FJ00035</strain>
    </source>
</reference>
<dbReference type="PANTHER" id="PTHR43464:SF19">
    <property type="entry name" value="UBIQUINONE BIOSYNTHESIS O-METHYLTRANSFERASE, MITOCHONDRIAL"/>
    <property type="match status" value="1"/>
</dbReference>
<proteinExistence type="predicted"/>
<feature type="domain" description="Methyltransferase type 11" evidence="4">
    <location>
        <begin position="49"/>
        <end position="140"/>
    </location>
</feature>
<protein>
    <submittedName>
        <fullName evidence="5">Class I SAM-dependent methyltransferase</fullName>
    </submittedName>
</protein>
<dbReference type="Gene3D" id="3.40.50.150">
    <property type="entry name" value="Vaccinia Virus protein VP39"/>
    <property type="match status" value="1"/>
</dbReference>
<evidence type="ECO:0000256" key="3">
    <source>
        <dbReference type="ARBA" id="ARBA00022691"/>
    </source>
</evidence>
<keyword evidence="1 5" id="KW-0489">Methyltransferase</keyword>
<dbReference type="InterPro" id="IPR013216">
    <property type="entry name" value="Methyltransf_11"/>
</dbReference>
<dbReference type="InterPro" id="IPR029063">
    <property type="entry name" value="SAM-dependent_MTases_sf"/>
</dbReference>
<keyword evidence="2" id="KW-0808">Transferase</keyword>
<name>A0ABT2LP56_9HYPH</name>
<dbReference type="GO" id="GO:0008168">
    <property type="term" value="F:methyltransferase activity"/>
    <property type="evidence" value="ECO:0007669"/>
    <property type="project" value="UniProtKB-KW"/>
</dbReference>
<accession>A0ABT2LP56</accession>
<dbReference type="RefSeq" id="WP_260903081.1">
    <property type="nucleotide sequence ID" value="NZ_JAOCZP010000003.1"/>
</dbReference>
<comment type="caution">
    <text evidence="5">The sequence shown here is derived from an EMBL/GenBank/DDBJ whole genome shotgun (WGS) entry which is preliminary data.</text>
</comment>
<organism evidence="5 6">
    <name type="scientific">Chelativorans salis</name>
    <dbReference type="NCBI Taxonomy" id="2978478"/>
    <lineage>
        <taxon>Bacteria</taxon>
        <taxon>Pseudomonadati</taxon>
        <taxon>Pseudomonadota</taxon>
        <taxon>Alphaproteobacteria</taxon>
        <taxon>Hyphomicrobiales</taxon>
        <taxon>Phyllobacteriaceae</taxon>
        <taxon>Chelativorans</taxon>
    </lineage>
</organism>
<evidence type="ECO:0000259" key="4">
    <source>
        <dbReference type="Pfam" id="PF08241"/>
    </source>
</evidence>
<evidence type="ECO:0000313" key="6">
    <source>
        <dbReference type="Proteomes" id="UP001320831"/>
    </source>
</evidence>
<keyword evidence="3" id="KW-0949">S-adenosyl-L-methionine</keyword>
<dbReference type="EMBL" id="JAOCZP010000003">
    <property type="protein sequence ID" value="MCT7375839.1"/>
    <property type="molecule type" value="Genomic_DNA"/>
</dbReference>
<evidence type="ECO:0000313" key="5">
    <source>
        <dbReference type="EMBL" id="MCT7375839.1"/>
    </source>
</evidence>
<dbReference type="PANTHER" id="PTHR43464">
    <property type="entry name" value="METHYLTRANSFERASE"/>
    <property type="match status" value="1"/>
</dbReference>
<dbReference type="Pfam" id="PF08241">
    <property type="entry name" value="Methyltransf_11"/>
    <property type="match status" value="1"/>
</dbReference>
<dbReference type="GO" id="GO:0032259">
    <property type="term" value="P:methylation"/>
    <property type="evidence" value="ECO:0007669"/>
    <property type="project" value="UniProtKB-KW"/>
</dbReference>
<dbReference type="CDD" id="cd02440">
    <property type="entry name" value="AdoMet_MTases"/>
    <property type="match status" value="1"/>
</dbReference>